<dbReference type="CDD" id="cd07377">
    <property type="entry name" value="WHTH_GntR"/>
    <property type="match status" value="1"/>
</dbReference>
<dbReference type="GO" id="GO:0003700">
    <property type="term" value="F:DNA-binding transcription factor activity"/>
    <property type="evidence" value="ECO:0007669"/>
    <property type="project" value="InterPro"/>
</dbReference>
<reference evidence="5" key="1">
    <citation type="submission" date="2016-07" db="EMBL/GenBank/DDBJ databases">
        <title>Microvirga ossetica sp. nov. a new species of rhizobia isolated from root nodules of the legume species Vicia alpestris Steven originated from North Ossetia region in the Caucasus.</title>
        <authorList>
            <person name="Safronova V.I."/>
            <person name="Kuznetsova I.G."/>
            <person name="Sazanova A.L."/>
            <person name="Belimov A."/>
            <person name="Andronov E."/>
            <person name="Osledkin Y.S."/>
            <person name="Onishchuk O.P."/>
            <person name="Kurchak O.N."/>
            <person name="Shaposhnikov A.I."/>
            <person name="Willems A."/>
            <person name="Tikhonovich I.A."/>
        </authorList>
    </citation>
    <scope>NUCLEOTIDE SEQUENCE [LARGE SCALE GENOMIC DNA]</scope>
    <source>
        <strain evidence="5">V5/3M</strain>
    </source>
</reference>
<sequence length="253" mass="28468">MNRGLGLLGKDQVGRRSDVVTAELVRMIQSGDLQVGDRLPAERELMHRYGVSRSAIREAIASLANRGLVMTRLGHRPIVRKLDYEIAIDKVGKLVGHLVVDRDGVWNLFDSRIFLEAALARWAAGHARRDDIDELRAALEANRRAIGNSSRFDETDADFHAVLYRIPGNPIYPVVHKAYVEWLIQHWRSMKRGADIDQMNYAGHEAIFDAIAARDPDSAEEALRRHLVAAWEFVRSTFANRSQVAGQRPTADA</sequence>
<dbReference type="EMBL" id="CP016616">
    <property type="protein sequence ID" value="ANY80975.1"/>
    <property type="molecule type" value="Genomic_DNA"/>
</dbReference>
<dbReference type="PROSITE" id="PS50949">
    <property type="entry name" value="HTH_GNTR"/>
    <property type="match status" value="1"/>
</dbReference>
<name>A0A1B2ELX0_9HYPH</name>
<dbReference type="KEGG" id="moc:BB934_24380"/>
<feature type="domain" description="HTH gntR-type" evidence="4">
    <location>
        <begin position="14"/>
        <end position="82"/>
    </location>
</feature>
<dbReference type="InterPro" id="IPR036390">
    <property type="entry name" value="WH_DNA-bd_sf"/>
</dbReference>
<dbReference type="InterPro" id="IPR000524">
    <property type="entry name" value="Tscrpt_reg_HTH_GntR"/>
</dbReference>
<dbReference type="PANTHER" id="PTHR43537:SF5">
    <property type="entry name" value="UXU OPERON TRANSCRIPTIONAL REGULATOR"/>
    <property type="match status" value="1"/>
</dbReference>
<gene>
    <name evidence="5" type="ORF">BB934_24380</name>
</gene>
<dbReference type="PANTHER" id="PTHR43537">
    <property type="entry name" value="TRANSCRIPTIONAL REGULATOR, GNTR FAMILY"/>
    <property type="match status" value="1"/>
</dbReference>
<dbReference type="OrthoDB" id="7347280at2"/>
<dbReference type="PRINTS" id="PR00035">
    <property type="entry name" value="HTHGNTR"/>
</dbReference>
<dbReference type="Pfam" id="PF00392">
    <property type="entry name" value="GntR"/>
    <property type="match status" value="1"/>
</dbReference>
<dbReference type="SMART" id="SM00345">
    <property type="entry name" value="HTH_GNTR"/>
    <property type="match status" value="1"/>
</dbReference>
<evidence type="ECO:0000256" key="3">
    <source>
        <dbReference type="ARBA" id="ARBA00023163"/>
    </source>
</evidence>
<keyword evidence="3" id="KW-0804">Transcription</keyword>
<evidence type="ECO:0000259" key="4">
    <source>
        <dbReference type="PROSITE" id="PS50949"/>
    </source>
</evidence>
<keyword evidence="1" id="KW-0805">Transcription regulation</keyword>
<proteinExistence type="predicted"/>
<dbReference type="InterPro" id="IPR036388">
    <property type="entry name" value="WH-like_DNA-bd_sf"/>
</dbReference>
<dbReference type="SUPFAM" id="SSF48008">
    <property type="entry name" value="GntR ligand-binding domain-like"/>
    <property type="match status" value="1"/>
</dbReference>
<dbReference type="SMART" id="SM00895">
    <property type="entry name" value="FCD"/>
    <property type="match status" value="1"/>
</dbReference>
<dbReference type="Gene3D" id="1.10.10.10">
    <property type="entry name" value="Winged helix-like DNA-binding domain superfamily/Winged helix DNA-binding domain"/>
    <property type="match status" value="1"/>
</dbReference>
<dbReference type="InterPro" id="IPR008920">
    <property type="entry name" value="TF_FadR/GntR_C"/>
</dbReference>
<dbReference type="GO" id="GO:0003677">
    <property type="term" value="F:DNA binding"/>
    <property type="evidence" value="ECO:0007669"/>
    <property type="project" value="UniProtKB-KW"/>
</dbReference>
<protein>
    <submittedName>
        <fullName evidence="5">GntR family transcriptional regulator</fullName>
    </submittedName>
</protein>
<organism evidence="5">
    <name type="scientific">Microvirga ossetica</name>
    <dbReference type="NCBI Taxonomy" id="1882682"/>
    <lineage>
        <taxon>Bacteria</taxon>
        <taxon>Pseudomonadati</taxon>
        <taxon>Pseudomonadota</taxon>
        <taxon>Alphaproteobacteria</taxon>
        <taxon>Hyphomicrobiales</taxon>
        <taxon>Methylobacteriaceae</taxon>
        <taxon>Microvirga</taxon>
    </lineage>
</organism>
<keyword evidence="2" id="KW-0238">DNA-binding</keyword>
<dbReference type="InterPro" id="IPR011711">
    <property type="entry name" value="GntR_C"/>
</dbReference>
<evidence type="ECO:0000256" key="1">
    <source>
        <dbReference type="ARBA" id="ARBA00023015"/>
    </source>
</evidence>
<evidence type="ECO:0000256" key="2">
    <source>
        <dbReference type="ARBA" id="ARBA00023125"/>
    </source>
</evidence>
<evidence type="ECO:0000313" key="5">
    <source>
        <dbReference type="EMBL" id="ANY80975.1"/>
    </source>
</evidence>
<accession>A0A1B2ELX0</accession>
<dbReference type="Gene3D" id="1.20.120.530">
    <property type="entry name" value="GntR ligand-binding domain-like"/>
    <property type="match status" value="1"/>
</dbReference>
<dbReference type="Pfam" id="PF07729">
    <property type="entry name" value="FCD"/>
    <property type="match status" value="1"/>
</dbReference>
<dbReference type="SUPFAM" id="SSF46785">
    <property type="entry name" value="Winged helix' DNA-binding domain"/>
    <property type="match status" value="1"/>
</dbReference>
<dbReference type="AlphaFoldDB" id="A0A1B2ELX0"/>